<comment type="caution">
    <text evidence="1">The sequence shown here is derived from an EMBL/GenBank/DDBJ whole genome shotgun (WGS) entry which is preliminary data.</text>
</comment>
<name>A0AAV1HSK1_9CHLO</name>
<dbReference type="AlphaFoldDB" id="A0AAV1HSK1"/>
<keyword evidence="2" id="KW-1185">Reference proteome</keyword>
<gene>
    <name evidence="1" type="ORF">CVIRNUC_000284</name>
</gene>
<evidence type="ECO:0000313" key="2">
    <source>
        <dbReference type="Proteomes" id="UP001314263"/>
    </source>
</evidence>
<protein>
    <submittedName>
        <fullName evidence="1">Uncharacterized protein</fullName>
    </submittedName>
</protein>
<organism evidence="1 2">
    <name type="scientific">Coccomyxa viridis</name>
    <dbReference type="NCBI Taxonomy" id="1274662"/>
    <lineage>
        <taxon>Eukaryota</taxon>
        <taxon>Viridiplantae</taxon>
        <taxon>Chlorophyta</taxon>
        <taxon>core chlorophytes</taxon>
        <taxon>Trebouxiophyceae</taxon>
        <taxon>Trebouxiophyceae incertae sedis</taxon>
        <taxon>Coccomyxaceae</taxon>
        <taxon>Coccomyxa</taxon>
    </lineage>
</organism>
<dbReference type="Proteomes" id="UP001314263">
    <property type="component" value="Unassembled WGS sequence"/>
</dbReference>
<proteinExistence type="predicted"/>
<dbReference type="EMBL" id="CAUYUE010000001">
    <property type="protein sequence ID" value="CAK0733495.1"/>
    <property type="molecule type" value="Genomic_DNA"/>
</dbReference>
<reference evidence="1 2" key="1">
    <citation type="submission" date="2023-10" db="EMBL/GenBank/DDBJ databases">
        <authorList>
            <person name="Maclean D."/>
            <person name="Macfadyen A."/>
        </authorList>
    </citation>
    <scope>NUCLEOTIDE SEQUENCE [LARGE SCALE GENOMIC DNA]</scope>
</reference>
<sequence length="276" mass="29491">MQNPEDCGAEGKACCGSTPPCSSSNATCLGRSYAAQAKATNTSTLVYMAAAKKQNAPFPSEWLSAQGMCRTAKLGLPNELNGTCTCSDYTCSSSSCKQGLYCANEFDARDVGFKESVCFKRPSPCGQKLNQSCCAPSKVDGHDTWFCSSFSLVCLSSSGVIARCQTYDKDCGLLGQKACPSLYRRISDKKYPFILCANSSVIQDTLIPTSFYDSHISSEDTYCTAQRSGCGELGKPCCIDQYTGGPRADVQYLCNKGATCPQPWNDSSVCEGSTSN</sequence>
<evidence type="ECO:0000313" key="1">
    <source>
        <dbReference type="EMBL" id="CAK0733495.1"/>
    </source>
</evidence>
<accession>A0AAV1HSK1</accession>